<evidence type="ECO:0000313" key="1">
    <source>
        <dbReference type="EMBL" id="BAU31190.1"/>
    </source>
</evidence>
<name>A0A0U5BLZ3_9MICO</name>
<reference evidence="2" key="1">
    <citation type="submission" date="2015-12" db="EMBL/GenBank/DDBJ databases">
        <authorList>
            <person name="Shamseldin A."/>
            <person name="Moawad H."/>
            <person name="Abd El-Rahim W.M."/>
            <person name="Sadowsky M.J."/>
        </authorList>
    </citation>
    <scope>NUCLEOTIDE SEQUENCE [LARGE SCALE GENOMIC DNA]</scope>
    <source>
        <strain evidence="2">JAM AC0309</strain>
    </source>
</reference>
<reference evidence="1 2" key="2">
    <citation type="submission" date="2016-01" db="EMBL/GenBank/DDBJ databases">
        <title>Microcella alkaliphila JAM AC0309 whole genome shotgun sequence.</title>
        <authorList>
            <person name="Kurata A."/>
            <person name="Hirose Y."/>
            <person name="Kishimoto N."/>
            <person name="Kobayashi T."/>
        </authorList>
    </citation>
    <scope>NUCLEOTIDE SEQUENCE [LARGE SCALE GENOMIC DNA]</scope>
    <source>
        <strain evidence="1 2">JAM AC0309</strain>
    </source>
</reference>
<dbReference type="AlphaFoldDB" id="A0A0U5BLZ3"/>
<proteinExistence type="predicted"/>
<dbReference type="InterPro" id="IPR011013">
    <property type="entry name" value="Gal_mutarotase_sf_dom"/>
</dbReference>
<protein>
    <submittedName>
        <fullName evidence="1">Acyl dehydratase</fullName>
    </submittedName>
</protein>
<organism evidence="1 2">
    <name type="scientific">Microcella alkaliphila</name>
    <dbReference type="NCBI Taxonomy" id="279828"/>
    <lineage>
        <taxon>Bacteria</taxon>
        <taxon>Bacillati</taxon>
        <taxon>Actinomycetota</taxon>
        <taxon>Actinomycetes</taxon>
        <taxon>Micrococcales</taxon>
        <taxon>Microbacteriaceae</taxon>
        <taxon>Microcella</taxon>
    </lineage>
</organism>
<accession>A0A0U5BLZ3</accession>
<dbReference type="OrthoDB" id="2528227at2"/>
<dbReference type="GO" id="GO:0003824">
    <property type="term" value="F:catalytic activity"/>
    <property type="evidence" value="ECO:0007669"/>
    <property type="project" value="InterPro"/>
</dbReference>
<dbReference type="GO" id="GO:0005975">
    <property type="term" value="P:carbohydrate metabolic process"/>
    <property type="evidence" value="ECO:0007669"/>
    <property type="project" value="InterPro"/>
</dbReference>
<dbReference type="EMBL" id="AP017315">
    <property type="protein sequence ID" value="BAU31190.1"/>
    <property type="molecule type" value="Genomic_DNA"/>
</dbReference>
<dbReference type="GO" id="GO:0030246">
    <property type="term" value="F:carbohydrate binding"/>
    <property type="evidence" value="ECO:0007669"/>
    <property type="project" value="InterPro"/>
</dbReference>
<dbReference type="RefSeq" id="WP_150129158.1">
    <property type="nucleotide sequence ID" value="NZ_AP017315.1"/>
</dbReference>
<gene>
    <name evidence="1" type="ORF">MalAC0309_0315</name>
</gene>
<dbReference type="KEGG" id="malk:MalAC0309_0315"/>
<dbReference type="Proteomes" id="UP000218965">
    <property type="component" value="Chromosome"/>
</dbReference>
<evidence type="ECO:0000313" key="2">
    <source>
        <dbReference type="Proteomes" id="UP000218965"/>
    </source>
</evidence>
<sequence>MMDSPRLTLRSDDLIGVVLPAEGAVLSSLTWRGVSLLARTPWAESPRDIGRAATSEDEWVSRWRGGWQLCAPSTGQPSAAAPWFHGEASLTPWQVTELGPTRVRLAWHSADSAIVIDRSWELIDGCAVEATTTVTNGGAASRPVQLAEHLILGSAFVTSALESGEGVSLTLPPATFSALDYAGLPTTATPHRDETWQHLTRDTPAVVSALVDPQVCSVSAHSPELTATITWSGLDHALLWAELGASVDPPWNGEVMALGIEPTTTPHGAGIGGGGGIDLGPGQTLSTTTRLLCTPAEGRP</sequence>
<dbReference type="InterPro" id="IPR014718">
    <property type="entry name" value="GH-type_carb-bd"/>
</dbReference>
<dbReference type="Gene3D" id="2.70.98.10">
    <property type="match status" value="1"/>
</dbReference>
<dbReference type="SUPFAM" id="SSF74650">
    <property type="entry name" value="Galactose mutarotase-like"/>
    <property type="match status" value="1"/>
</dbReference>